<sequence length="448" mass="49201">MLLNLIGWTRVSISVEWFRRGYTGLYVGRVLRKLLVGIAAFAVLVAGVGTARLVLPRDDAADGAVKQLRYLREEIEAGADHDAQRQFPEGYFFLNVLYGLTWVQVGLEDSARAPEAALQARWALDRIKSPDGTAPFDPSLRPRYGVFHAGWTNWLRGGLIALKQSEAREIDEYTSASVELASAFRRSKTPYLQAYPGQAWPVDSTIAMASLSLYDELVAPRFARTTSAWIAAVKKQLDPETGLMPHQAAPVVTGARATSQSIIHRFLVEIDAGFARSQYEVFRERFVTKVGVREYPKGIGGKGDVDSGPLLLGISLSATAVTMGAARVQHDPLADQLGREGDLIGLPVSGLRTKRYAFGLLPIGDAFVAWSATARPLVADEQPELYSGSWWWRVPWLILLWLPVLVLLGLIRWRGRRRVHGYADRKPQCAIPGVAGAADQPDQTAASG</sequence>
<organism evidence="2 3">
    <name type="scientific">Kribbella caucasensis</name>
    <dbReference type="NCBI Taxonomy" id="2512215"/>
    <lineage>
        <taxon>Bacteria</taxon>
        <taxon>Bacillati</taxon>
        <taxon>Actinomycetota</taxon>
        <taxon>Actinomycetes</taxon>
        <taxon>Propionibacteriales</taxon>
        <taxon>Kribbellaceae</taxon>
        <taxon>Kribbella</taxon>
    </lineage>
</organism>
<dbReference type="EMBL" id="SNWQ01000006">
    <property type="protein sequence ID" value="TDO49409.1"/>
    <property type="molecule type" value="Genomic_DNA"/>
</dbReference>
<feature type="transmembrane region" description="Helical" evidence="1">
    <location>
        <begin position="390"/>
        <end position="411"/>
    </location>
</feature>
<feature type="transmembrane region" description="Helical" evidence="1">
    <location>
        <begin position="356"/>
        <end position="378"/>
    </location>
</feature>
<evidence type="ECO:0000256" key="1">
    <source>
        <dbReference type="SAM" id="Phobius"/>
    </source>
</evidence>
<keyword evidence="1" id="KW-1133">Transmembrane helix</keyword>
<name>A0A4R6KFH0_9ACTN</name>
<dbReference type="AlphaFoldDB" id="A0A4R6KFH0"/>
<feature type="transmembrane region" description="Helical" evidence="1">
    <location>
        <begin position="34"/>
        <end position="55"/>
    </location>
</feature>
<keyword evidence="1" id="KW-0472">Membrane</keyword>
<gene>
    <name evidence="2" type="ORF">EV643_106381</name>
</gene>
<proteinExistence type="predicted"/>
<evidence type="ECO:0000313" key="3">
    <source>
        <dbReference type="Proteomes" id="UP000295388"/>
    </source>
</evidence>
<dbReference type="Proteomes" id="UP000295388">
    <property type="component" value="Unassembled WGS sequence"/>
</dbReference>
<reference evidence="2 3" key="1">
    <citation type="submission" date="2019-03" db="EMBL/GenBank/DDBJ databases">
        <title>Genomic Encyclopedia of Type Strains, Phase III (KMG-III): the genomes of soil and plant-associated and newly described type strains.</title>
        <authorList>
            <person name="Whitman W."/>
        </authorList>
    </citation>
    <scope>NUCLEOTIDE SEQUENCE [LARGE SCALE GENOMIC DNA]</scope>
    <source>
        <strain evidence="2 3">VKM Ac-2527</strain>
    </source>
</reference>
<evidence type="ECO:0000313" key="2">
    <source>
        <dbReference type="EMBL" id="TDO49409.1"/>
    </source>
</evidence>
<keyword evidence="1" id="KW-0812">Transmembrane</keyword>
<accession>A0A4R6KFH0</accession>
<keyword evidence="3" id="KW-1185">Reference proteome</keyword>
<comment type="caution">
    <text evidence="2">The sequence shown here is derived from an EMBL/GenBank/DDBJ whole genome shotgun (WGS) entry which is preliminary data.</text>
</comment>
<protein>
    <submittedName>
        <fullName evidence="2">Uncharacterized protein</fullName>
    </submittedName>
</protein>